<gene>
    <name evidence="1" type="ORF">SAMN05216202_4474</name>
</gene>
<reference evidence="2" key="1">
    <citation type="submission" date="2016-10" db="EMBL/GenBank/DDBJ databases">
        <authorList>
            <person name="Varghese N."/>
            <person name="Submissions S."/>
        </authorList>
    </citation>
    <scope>NUCLEOTIDE SEQUENCE [LARGE SCALE GENOMIC DNA]</scope>
    <source>
        <strain evidence="2">LMG 2223</strain>
    </source>
</reference>
<sequence>MSHRPEGAEPVGASLLAKNLNDNACLLDQRGAFEFFASKG</sequence>
<proteinExistence type="predicted"/>
<dbReference type="EMBL" id="LT629802">
    <property type="protein sequence ID" value="SDV08025.1"/>
    <property type="molecule type" value="Genomic_DNA"/>
</dbReference>
<name>A0A1H2NSG1_9PSED</name>
<keyword evidence="2" id="KW-1185">Reference proteome</keyword>
<dbReference type="Proteomes" id="UP000198600">
    <property type="component" value="Chromosome I"/>
</dbReference>
<protein>
    <submittedName>
        <fullName evidence="1">Uncharacterized protein</fullName>
    </submittedName>
</protein>
<dbReference type="STRING" id="46679.SAMN05216202_4474"/>
<accession>A0A1H2NSG1</accession>
<evidence type="ECO:0000313" key="2">
    <source>
        <dbReference type="Proteomes" id="UP000198600"/>
    </source>
</evidence>
<organism evidence="1 2">
    <name type="scientific">Pseudomonas mucidolens</name>
    <dbReference type="NCBI Taxonomy" id="46679"/>
    <lineage>
        <taxon>Bacteria</taxon>
        <taxon>Pseudomonadati</taxon>
        <taxon>Pseudomonadota</taxon>
        <taxon>Gammaproteobacteria</taxon>
        <taxon>Pseudomonadales</taxon>
        <taxon>Pseudomonadaceae</taxon>
        <taxon>Pseudomonas</taxon>
    </lineage>
</organism>
<evidence type="ECO:0000313" key="1">
    <source>
        <dbReference type="EMBL" id="SDV08025.1"/>
    </source>
</evidence>
<dbReference type="AlphaFoldDB" id="A0A1H2NSG1"/>